<dbReference type="SUPFAM" id="SSF50370">
    <property type="entry name" value="Ricin B-like lectins"/>
    <property type="match status" value="1"/>
</dbReference>
<dbReference type="Pfam" id="PF14200">
    <property type="entry name" value="RicinB_lectin_2"/>
    <property type="match status" value="1"/>
</dbReference>
<dbReference type="Gene3D" id="2.80.10.50">
    <property type="match status" value="2"/>
</dbReference>
<proteinExistence type="predicted"/>
<protein>
    <recommendedName>
        <fullName evidence="1">Ricin B lectin domain-containing protein</fullName>
    </recommendedName>
</protein>
<gene>
    <name evidence="2" type="ORF">GCM10009639_42320</name>
</gene>
<dbReference type="Proteomes" id="UP001499863">
    <property type="component" value="Unassembled WGS sequence"/>
</dbReference>
<sequence>MHSGRCLEIPKASTVWGVQVEQRTCNGNPEQRWSDANRFPDGTRLIVNLNSGLLLDLAGGGSADGTAVVQWAWNGGANQKWSYYPAPWTGPHS</sequence>
<dbReference type="InterPro" id="IPR035992">
    <property type="entry name" value="Ricin_B-like_lectins"/>
</dbReference>
<dbReference type="PROSITE" id="PS50231">
    <property type="entry name" value="RICIN_B_LECTIN"/>
    <property type="match status" value="1"/>
</dbReference>
<name>A0ABN1Y8G1_9ACTN</name>
<accession>A0ABN1Y8G1</accession>
<evidence type="ECO:0000313" key="2">
    <source>
        <dbReference type="EMBL" id="GAA1400786.1"/>
    </source>
</evidence>
<organism evidence="2 3">
    <name type="scientific">Kitasatospora putterlickiae</name>
    <dbReference type="NCBI Taxonomy" id="221725"/>
    <lineage>
        <taxon>Bacteria</taxon>
        <taxon>Bacillati</taxon>
        <taxon>Actinomycetota</taxon>
        <taxon>Actinomycetes</taxon>
        <taxon>Kitasatosporales</taxon>
        <taxon>Streptomycetaceae</taxon>
        <taxon>Kitasatospora</taxon>
    </lineage>
</organism>
<reference evidence="2 3" key="1">
    <citation type="journal article" date="2019" name="Int. J. Syst. Evol. Microbiol.">
        <title>The Global Catalogue of Microorganisms (GCM) 10K type strain sequencing project: providing services to taxonomists for standard genome sequencing and annotation.</title>
        <authorList>
            <consortium name="The Broad Institute Genomics Platform"/>
            <consortium name="The Broad Institute Genome Sequencing Center for Infectious Disease"/>
            <person name="Wu L."/>
            <person name="Ma J."/>
        </authorList>
    </citation>
    <scope>NUCLEOTIDE SEQUENCE [LARGE SCALE GENOMIC DNA]</scope>
    <source>
        <strain evidence="2 3">JCM 12393</strain>
    </source>
</reference>
<dbReference type="InterPro" id="IPR000772">
    <property type="entry name" value="Ricin_B_lectin"/>
</dbReference>
<comment type="caution">
    <text evidence="2">The sequence shown here is derived from an EMBL/GenBank/DDBJ whole genome shotgun (WGS) entry which is preliminary data.</text>
</comment>
<dbReference type="EMBL" id="BAAAKJ010000228">
    <property type="protein sequence ID" value="GAA1400786.1"/>
    <property type="molecule type" value="Genomic_DNA"/>
</dbReference>
<dbReference type="CDD" id="cd00161">
    <property type="entry name" value="beta-trefoil_Ricin-like"/>
    <property type="match status" value="1"/>
</dbReference>
<keyword evidence="3" id="KW-1185">Reference proteome</keyword>
<feature type="domain" description="Ricin B lectin" evidence="1">
    <location>
        <begin position="2"/>
        <end position="71"/>
    </location>
</feature>
<evidence type="ECO:0000313" key="3">
    <source>
        <dbReference type="Proteomes" id="UP001499863"/>
    </source>
</evidence>
<evidence type="ECO:0000259" key="1">
    <source>
        <dbReference type="Pfam" id="PF14200"/>
    </source>
</evidence>